<organism evidence="3 4">
    <name type="scientific">Fusarium beomiforme</name>
    <dbReference type="NCBI Taxonomy" id="44412"/>
    <lineage>
        <taxon>Eukaryota</taxon>
        <taxon>Fungi</taxon>
        <taxon>Dikarya</taxon>
        <taxon>Ascomycota</taxon>
        <taxon>Pezizomycotina</taxon>
        <taxon>Sordariomycetes</taxon>
        <taxon>Hypocreomycetidae</taxon>
        <taxon>Hypocreales</taxon>
        <taxon>Nectriaceae</taxon>
        <taxon>Fusarium</taxon>
        <taxon>Fusarium burgessii species complex</taxon>
    </lineage>
</organism>
<evidence type="ECO:0000313" key="3">
    <source>
        <dbReference type="EMBL" id="KAF4345224.1"/>
    </source>
</evidence>
<accession>A0A9P5E5F5</accession>
<evidence type="ECO:0000313" key="4">
    <source>
        <dbReference type="Proteomes" id="UP000730481"/>
    </source>
</evidence>
<feature type="region of interest" description="Disordered" evidence="1">
    <location>
        <begin position="226"/>
        <end position="279"/>
    </location>
</feature>
<dbReference type="InterPro" id="IPR013860">
    <property type="entry name" value="AreA_GATA"/>
</dbReference>
<feature type="region of interest" description="Disordered" evidence="1">
    <location>
        <begin position="369"/>
        <end position="403"/>
    </location>
</feature>
<dbReference type="PANTHER" id="PTHR28051:SF1">
    <property type="entry name" value="PROTEIN MTL1-RELATED"/>
    <property type="match status" value="1"/>
</dbReference>
<reference evidence="3" key="1">
    <citation type="journal article" date="2017" name="Mycologia">
        <title>Fusarium algeriense, sp. nov., a novel toxigenic crown rot pathogen of durum wheat from Algeria is nested in the Fusarium burgessii species complex.</title>
        <authorList>
            <person name="Laraba I."/>
            <person name="Keddad A."/>
            <person name="Boureghda H."/>
            <person name="Abdallah N."/>
            <person name="Vaughan M.M."/>
            <person name="Proctor R.H."/>
            <person name="Busman M."/>
            <person name="O'Donnell K."/>
        </authorList>
    </citation>
    <scope>NUCLEOTIDE SEQUENCE</scope>
    <source>
        <strain evidence="3">NRRL 25174</strain>
    </source>
</reference>
<feature type="domain" description="Nitrogen regulatory protein areA GATA-like" evidence="2">
    <location>
        <begin position="120"/>
        <end position="147"/>
    </location>
</feature>
<comment type="caution">
    <text evidence="3">The sequence shown here is derived from an EMBL/GenBank/DDBJ whole genome shotgun (WGS) entry which is preliminary data.</text>
</comment>
<reference evidence="3" key="2">
    <citation type="submission" date="2020-02" db="EMBL/GenBank/DDBJ databases">
        <title>Identification and distribution of gene clusters putatively required for synthesis of sphingolipid metabolism inhibitors in phylogenetically diverse species of the filamentous fungus Fusarium.</title>
        <authorList>
            <person name="Kim H.-S."/>
            <person name="Busman M."/>
            <person name="Brown D.W."/>
            <person name="Divon H."/>
            <person name="Uhlig S."/>
            <person name="Proctor R.H."/>
        </authorList>
    </citation>
    <scope>NUCLEOTIDE SEQUENCE</scope>
    <source>
        <strain evidence="3">NRRL 25174</strain>
    </source>
</reference>
<gene>
    <name evidence="3" type="ORF">FBEOM_815</name>
</gene>
<proteinExistence type="predicted"/>
<dbReference type="GO" id="GO:0005773">
    <property type="term" value="C:vacuole"/>
    <property type="evidence" value="ECO:0007669"/>
    <property type="project" value="GOC"/>
</dbReference>
<name>A0A9P5E5F5_9HYPO</name>
<dbReference type="PANTHER" id="PTHR28051">
    <property type="entry name" value="PROTEIN MTL1-RELATED"/>
    <property type="match status" value="1"/>
</dbReference>
<keyword evidence="4" id="KW-1185">Reference proteome</keyword>
<dbReference type="Proteomes" id="UP000730481">
    <property type="component" value="Unassembled WGS sequence"/>
</dbReference>
<feature type="compositionally biased region" description="Polar residues" evidence="1">
    <location>
        <begin position="267"/>
        <end position="279"/>
    </location>
</feature>
<dbReference type="InterPro" id="IPR052292">
    <property type="entry name" value="Glucose_repression_reg"/>
</dbReference>
<protein>
    <submittedName>
        <fullName evidence="3">Resistance to glucose repression 1</fullName>
    </submittedName>
</protein>
<dbReference type="Pfam" id="PF08550">
    <property type="entry name" value="GATA_AreA"/>
    <property type="match status" value="1"/>
</dbReference>
<feature type="region of interest" description="Disordered" evidence="1">
    <location>
        <begin position="68"/>
        <end position="95"/>
    </location>
</feature>
<evidence type="ECO:0000259" key="2">
    <source>
        <dbReference type="Pfam" id="PF08550"/>
    </source>
</evidence>
<dbReference type="AlphaFoldDB" id="A0A9P5E5F5"/>
<dbReference type="EMBL" id="PVQB02000030">
    <property type="protein sequence ID" value="KAF4345224.1"/>
    <property type="molecule type" value="Genomic_DNA"/>
</dbReference>
<evidence type="ECO:0000256" key="1">
    <source>
        <dbReference type="SAM" id="MobiDB-lite"/>
    </source>
</evidence>
<sequence length="488" mass="54692">MDLSDFSTPARGVSTLFDHGEEIYLVEPSADNAWLPQLVKDRFLVAWDDGLECRLNLKAGNSYNALSIDDDNSADTSTGGSPESEEFHERADDDTAVNVQPWKNVDYLSHEWKEEDIWSSWKYITSRRGEHPNNARLENACWRTWTKCKNDLKTVSPETLNWLKDYDVRWLYGPLQPSASKIYCTQTGPSGASLFWPNSLENINRKPILKKTSMSHIRLQRPLSTSPLPQQALPMAQTRQKDTRRLKYVSSDRKATTHYIMSPFPSTPMSRDPSSMLPSTASTGILSPCSKQKHIHFNYTVEQCIAVEVNRDDDADDITTDNNSHDGIMMKLDGQRKPAKEGNLLPSDGTTIAMLPSTTLKDLEHIPEVPGTATHHTSSTSHSYPVSPASLQETAGPPKRPGRFSEDLVDVDPDSAWHSSGSFEAHDPQHFTSTDSLTAETADMRRTPTGMFMHDGEAVTSSNKGVFCRIVDTINMARDIAWIIWDSF</sequence>
<feature type="compositionally biased region" description="Low complexity" evidence="1">
    <location>
        <begin position="374"/>
        <end position="383"/>
    </location>
</feature>
<dbReference type="OrthoDB" id="5563539at2759"/>
<feature type="compositionally biased region" description="Basic and acidic residues" evidence="1">
    <location>
        <begin position="239"/>
        <end position="255"/>
    </location>
</feature>
<dbReference type="GO" id="GO:0007039">
    <property type="term" value="P:protein catabolic process in the vacuole"/>
    <property type="evidence" value="ECO:0007669"/>
    <property type="project" value="TreeGrafter"/>
</dbReference>
<dbReference type="GO" id="GO:0042149">
    <property type="term" value="P:cellular response to glucose starvation"/>
    <property type="evidence" value="ECO:0007669"/>
    <property type="project" value="TreeGrafter"/>
</dbReference>